<dbReference type="OrthoDB" id="3208495at2759"/>
<protein>
    <submittedName>
        <fullName evidence="1">Uncharacterized protein</fullName>
    </submittedName>
</protein>
<proteinExistence type="predicted"/>
<evidence type="ECO:0000313" key="1">
    <source>
        <dbReference type="EMBL" id="KAF9444409.1"/>
    </source>
</evidence>
<name>A0A9P5X4G5_9AGAR</name>
<dbReference type="AlphaFoldDB" id="A0A9P5X4G5"/>
<sequence length="322" mass="36943">MLRLPAKCPSHKSPESEAQMIMIGGIYYRKLTDIICMAFVDSPACKFHYTPFCLFCKLSPNSEPKCVYMELYNLDAFLKEHKKLQKQTHEPSCKLNRLVAAMMLWSNSMHLASFGNASLWPIYCYFGNQSKYSCTKPSNYAAHHIVYIPSLPNTVREQYIMLLGYPPSSAVLTHLKHKLMHAIWRLILNDEFLHSYKHGIVVNCTDADYPEKVLLSTIQYLGQCPCPRCFILKQEIDGIGTEKRAHREVYNLGQQINSTYVENLLKPTSMVPTCNAFSEHLSDLGFEFHEVFVPDLLHEFELGVWKAVFMHLLQLLVASDHG</sequence>
<organism evidence="1 2">
    <name type="scientific">Macrolepiota fuliginosa MF-IS2</name>
    <dbReference type="NCBI Taxonomy" id="1400762"/>
    <lineage>
        <taxon>Eukaryota</taxon>
        <taxon>Fungi</taxon>
        <taxon>Dikarya</taxon>
        <taxon>Basidiomycota</taxon>
        <taxon>Agaricomycotina</taxon>
        <taxon>Agaricomycetes</taxon>
        <taxon>Agaricomycetidae</taxon>
        <taxon>Agaricales</taxon>
        <taxon>Agaricineae</taxon>
        <taxon>Agaricaceae</taxon>
        <taxon>Macrolepiota</taxon>
    </lineage>
</organism>
<reference evidence="1" key="1">
    <citation type="submission" date="2020-11" db="EMBL/GenBank/DDBJ databases">
        <authorList>
            <consortium name="DOE Joint Genome Institute"/>
            <person name="Ahrendt S."/>
            <person name="Riley R."/>
            <person name="Andreopoulos W."/>
            <person name="Labutti K."/>
            <person name="Pangilinan J."/>
            <person name="Ruiz-Duenas F.J."/>
            <person name="Barrasa J.M."/>
            <person name="Sanchez-Garcia M."/>
            <person name="Camarero S."/>
            <person name="Miyauchi S."/>
            <person name="Serrano A."/>
            <person name="Linde D."/>
            <person name="Babiker R."/>
            <person name="Drula E."/>
            <person name="Ayuso-Fernandez I."/>
            <person name="Pacheco R."/>
            <person name="Padilla G."/>
            <person name="Ferreira P."/>
            <person name="Barriuso J."/>
            <person name="Kellner H."/>
            <person name="Castanera R."/>
            <person name="Alfaro M."/>
            <person name="Ramirez L."/>
            <person name="Pisabarro A.G."/>
            <person name="Kuo A."/>
            <person name="Tritt A."/>
            <person name="Lipzen A."/>
            <person name="He G."/>
            <person name="Yan M."/>
            <person name="Ng V."/>
            <person name="Cullen D."/>
            <person name="Martin F."/>
            <person name="Rosso M.-N."/>
            <person name="Henrissat B."/>
            <person name="Hibbett D."/>
            <person name="Martinez A.T."/>
            <person name="Grigoriev I.V."/>
        </authorList>
    </citation>
    <scope>NUCLEOTIDE SEQUENCE</scope>
    <source>
        <strain evidence="1">MF-IS2</strain>
    </source>
</reference>
<dbReference type="InterPro" id="IPR041078">
    <property type="entry name" value="Plavaka"/>
</dbReference>
<accession>A0A9P5X4G5</accession>
<dbReference type="Pfam" id="PF18759">
    <property type="entry name" value="Plavaka"/>
    <property type="match status" value="1"/>
</dbReference>
<gene>
    <name evidence="1" type="ORF">P691DRAFT_796554</name>
</gene>
<comment type="caution">
    <text evidence="1">The sequence shown here is derived from an EMBL/GenBank/DDBJ whole genome shotgun (WGS) entry which is preliminary data.</text>
</comment>
<dbReference type="Proteomes" id="UP000807342">
    <property type="component" value="Unassembled WGS sequence"/>
</dbReference>
<dbReference type="EMBL" id="MU151378">
    <property type="protein sequence ID" value="KAF9444409.1"/>
    <property type="molecule type" value="Genomic_DNA"/>
</dbReference>
<keyword evidence="2" id="KW-1185">Reference proteome</keyword>
<evidence type="ECO:0000313" key="2">
    <source>
        <dbReference type="Proteomes" id="UP000807342"/>
    </source>
</evidence>